<feature type="compositionally biased region" description="Basic residues" evidence="1">
    <location>
        <begin position="371"/>
        <end position="381"/>
    </location>
</feature>
<comment type="caution">
    <text evidence="2">The sequence shown here is derived from an EMBL/GenBank/DDBJ whole genome shotgun (WGS) entry which is preliminary data.</text>
</comment>
<feature type="region of interest" description="Disordered" evidence="1">
    <location>
        <begin position="361"/>
        <end position="418"/>
    </location>
</feature>
<feature type="compositionally biased region" description="Polar residues" evidence="1">
    <location>
        <begin position="361"/>
        <end position="370"/>
    </location>
</feature>
<feature type="compositionally biased region" description="Basic and acidic residues" evidence="1">
    <location>
        <begin position="382"/>
        <end position="399"/>
    </location>
</feature>
<feature type="region of interest" description="Disordered" evidence="1">
    <location>
        <begin position="66"/>
        <end position="86"/>
    </location>
</feature>
<evidence type="ECO:0000313" key="2">
    <source>
        <dbReference type="EMBL" id="KAJ8881498.1"/>
    </source>
</evidence>
<evidence type="ECO:0000256" key="1">
    <source>
        <dbReference type="SAM" id="MobiDB-lite"/>
    </source>
</evidence>
<proteinExistence type="predicted"/>
<name>A0ABQ9HBL0_9NEOP</name>
<dbReference type="Proteomes" id="UP001159363">
    <property type="component" value="Chromosome 5"/>
</dbReference>
<keyword evidence="3" id="KW-1185">Reference proteome</keyword>
<organism evidence="2 3">
    <name type="scientific">Dryococelus australis</name>
    <dbReference type="NCBI Taxonomy" id="614101"/>
    <lineage>
        <taxon>Eukaryota</taxon>
        <taxon>Metazoa</taxon>
        <taxon>Ecdysozoa</taxon>
        <taxon>Arthropoda</taxon>
        <taxon>Hexapoda</taxon>
        <taxon>Insecta</taxon>
        <taxon>Pterygota</taxon>
        <taxon>Neoptera</taxon>
        <taxon>Polyneoptera</taxon>
        <taxon>Phasmatodea</taxon>
        <taxon>Verophasmatodea</taxon>
        <taxon>Anareolatae</taxon>
        <taxon>Phasmatidae</taxon>
        <taxon>Eurycanthinae</taxon>
        <taxon>Dryococelus</taxon>
    </lineage>
</organism>
<reference evidence="2 3" key="1">
    <citation type="submission" date="2023-02" db="EMBL/GenBank/DDBJ databases">
        <title>LHISI_Scaffold_Assembly.</title>
        <authorList>
            <person name="Stuart O.P."/>
            <person name="Cleave R."/>
            <person name="Magrath M.J.L."/>
            <person name="Mikheyev A.S."/>
        </authorList>
    </citation>
    <scope>NUCLEOTIDE SEQUENCE [LARGE SCALE GENOMIC DNA]</scope>
    <source>
        <strain evidence="2">Daus_M_001</strain>
        <tissue evidence="2">Leg muscle</tissue>
    </source>
</reference>
<sequence length="470" mass="52362">MGIRVLQRNSSAMSPAHAYLLCGAMRRREVFNSPNVTMSTRGRENGASPYGRETELSDDLAIVSREKGSSPWDQPGTVQKTSGTEDRHGTWEMMQVGWVWILICAVTKACPNTIYLLSTCQPVSTPRIQIQKSSDEVQMICPLFPTRLLPMCQRLVIVQSQYEELKTLLLDLVKDNSSHSTYFRQIQKYMGSCFPPPPALSRHWDTGDNNTHALRPVAPTCKVLNRRAVLKSLRFTTLLTESSECSLEKQAATIVHRRPWRSSVPAEKRFQVAPPVQSRLASLFRAAGRAVRAQCETLVGPHTSPYACIRSGERCQAQISAVIEYLSRAVASLDPPAFPGTCRRAGAPGATHVSLTQRLLSPSGSITSTPRRTHTLQRSPRKPADQRHRPARIPHEKIRSVTRPGIEPGSPQSEASRLTDKLDFKHEYISVMLVIGSYFIRHALVNSGTITGLQEYKFQTLCHLDRGETG</sequence>
<evidence type="ECO:0000313" key="3">
    <source>
        <dbReference type="Proteomes" id="UP001159363"/>
    </source>
</evidence>
<protein>
    <submittedName>
        <fullName evidence="2">Uncharacterized protein</fullName>
    </submittedName>
</protein>
<gene>
    <name evidence="2" type="ORF">PR048_017979</name>
</gene>
<accession>A0ABQ9HBL0</accession>
<dbReference type="EMBL" id="JARBHB010000006">
    <property type="protein sequence ID" value="KAJ8881498.1"/>
    <property type="molecule type" value="Genomic_DNA"/>
</dbReference>